<evidence type="ECO:0000313" key="1">
    <source>
        <dbReference type="EMBL" id="GFT85325.1"/>
    </source>
</evidence>
<sequence>MCEDIIKSCMTGVRIKLQNSNSFPQQPSLNIAQHCNLLEAVTHPYQYSESVKTEKAKQNMCIFMEQHVFSSIALKISFRQLLPKDRDEPLRDELSL</sequence>
<protein>
    <submittedName>
        <fullName evidence="1">Uncharacterized protein</fullName>
    </submittedName>
</protein>
<dbReference type="Proteomes" id="UP000887013">
    <property type="component" value="Unassembled WGS sequence"/>
</dbReference>
<organism evidence="1 2">
    <name type="scientific">Nephila pilipes</name>
    <name type="common">Giant wood spider</name>
    <name type="synonym">Nephila maculata</name>
    <dbReference type="NCBI Taxonomy" id="299642"/>
    <lineage>
        <taxon>Eukaryota</taxon>
        <taxon>Metazoa</taxon>
        <taxon>Ecdysozoa</taxon>
        <taxon>Arthropoda</taxon>
        <taxon>Chelicerata</taxon>
        <taxon>Arachnida</taxon>
        <taxon>Araneae</taxon>
        <taxon>Araneomorphae</taxon>
        <taxon>Entelegynae</taxon>
        <taxon>Araneoidea</taxon>
        <taxon>Nephilidae</taxon>
        <taxon>Nephila</taxon>
    </lineage>
</organism>
<gene>
    <name evidence="1" type="ORF">NPIL_477351</name>
</gene>
<comment type="caution">
    <text evidence="1">The sequence shown here is derived from an EMBL/GenBank/DDBJ whole genome shotgun (WGS) entry which is preliminary data.</text>
</comment>
<evidence type="ECO:0000313" key="2">
    <source>
        <dbReference type="Proteomes" id="UP000887013"/>
    </source>
</evidence>
<dbReference type="AlphaFoldDB" id="A0A8X6PUW5"/>
<reference evidence="1" key="1">
    <citation type="submission" date="2020-08" db="EMBL/GenBank/DDBJ databases">
        <title>Multicomponent nature underlies the extraordinary mechanical properties of spider dragline silk.</title>
        <authorList>
            <person name="Kono N."/>
            <person name="Nakamura H."/>
            <person name="Mori M."/>
            <person name="Yoshida Y."/>
            <person name="Ohtoshi R."/>
            <person name="Malay A.D."/>
            <person name="Moran D.A.P."/>
            <person name="Tomita M."/>
            <person name="Numata K."/>
            <person name="Arakawa K."/>
        </authorList>
    </citation>
    <scope>NUCLEOTIDE SEQUENCE</scope>
</reference>
<keyword evidence="2" id="KW-1185">Reference proteome</keyword>
<proteinExistence type="predicted"/>
<name>A0A8X6PUW5_NEPPI</name>
<dbReference type="EMBL" id="BMAW01023919">
    <property type="protein sequence ID" value="GFT85325.1"/>
    <property type="molecule type" value="Genomic_DNA"/>
</dbReference>
<accession>A0A8X6PUW5</accession>